<dbReference type="Proteomes" id="UP000034772">
    <property type="component" value="Unassembled WGS sequence"/>
</dbReference>
<evidence type="ECO:0000313" key="3">
    <source>
        <dbReference type="Proteomes" id="UP000034772"/>
    </source>
</evidence>
<dbReference type="Gene3D" id="3.90.550.10">
    <property type="entry name" value="Spore Coat Polysaccharide Biosynthesis Protein SpsA, Chain A"/>
    <property type="match status" value="1"/>
</dbReference>
<protein>
    <submittedName>
        <fullName evidence="2">Glycosyltransferase</fullName>
    </submittedName>
</protein>
<dbReference type="Pfam" id="PF00535">
    <property type="entry name" value="Glycos_transf_2"/>
    <property type="match status" value="1"/>
</dbReference>
<dbReference type="PANTHER" id="PTHR43630">
    <property type="entry name" value="POLY-BETA-1,6-N-ACETYL-D-GLUCOSAMINE SYNTHASE"/>
    <property type="match status" value="1"/>
</dbReference>
<comment type="caution">
    <text evidence="2">The sequence shown here is derived from an EMBL/GenBank/DDBJ whole genome shotgun (WGS) entry which is preliminary data.</text>
</comment>
<sequence>MEIPLSLVLATYNEAANIKGCLESMRGLAGEIIVVDGSSTDQTREISKKLGASRFFITINSWQ</sequence>
<gene>
    <name evidence="2" type="ORF">UY17_C0011G0009</name>
</gene>
<proteinExistence type="predicted"/>
<name>A0A0G1U0S4_9BACT</name>
<dbReference type="InterPro" id="IPR029044">
    <property type="entry name" value="Nucleotide-diphossugar_trans"/>
</dbReference>
<dbReference type="AlphaFoldDB" id="A0A0G1U0S4"/>
<evidence type="ECO:0000313" key="2">
    <source>
        <dbReference type="EMBL" id="KKU87687.1"/>
    </source>
</evidence>
<dbReference type="InterPro" id="IPR001173">
    <property type="entry name" value="Glyco_trans_2-like"/>
</dbReference>
<dbReference type="PANTHER" id="PTHR43630:SF2">
    <property type="entry name" value="GLYCOSYLTRANSFERASE"/>
    <property type="match status" value="1"/>
</dbReference>
<accession>A0A0G1U0S4</accession>
<dbReference type="SUPFAM" id="SSF53448">
    <property type="entry name" value="Nucleotide-diphospho-sugar transferases"/>
    <property type="match status" value="1"/>
</dbReference>
<dbReference type="EMBL" id="LCOZ01000011">
    <property type="protein sequence ID" value="KKU87687.1"/>
    <property type="molecule type" value="Genomic_DNA"/>
</dbReference>
<keyword evidence="2" id="KW-0808">Transferase</keyword>
<evidence type="ECO:0000259" key="1">
    <source>
        <dbReference type="Pfam" id="PF00535"/>
    </source>
</evidence>
<feature type="domain" description="Glycosyltransferase 2-like" evidence="1">
    <location>
        <begin position="6"/>
        <end position="52"/>
    </location>
</feature>
<organism evidence="2 3">
    <name type="scientific">Candidatus Beckwithbacteria bacterium GW2011_GWC2_47_9</name>
    <dbReference type="NCBI Taxonomy" id="1618373"/>
    <lineage>
        <taxon>Bacteria</taxon>
        <taxon>Candidatus Beckwithiibacteriota</taxon>
    </lineage>
</organism>
<dbReference type="GO" id="GO:0016740">
    <property type="term" value="F:transferase activity"/>
    <property type="evidence" value="ECO:0007669"/>
    <property type="project" value="UniProtKB-KW"/>
</dbReference>
<reference evidence="2 3" key="1">
    <citation type="journal article" date="2015" name="Nature">
        <title>rRNA introns, odd ribosomes, and small enigmatic genomes across a large radiation of phyla.</title>
        <authorList>
            <person name="Brown C.T."/>
            <person name="Hug L.A."/>
            <person name="Thomas B.C."/>
            <person name="Sharon I."/>
            <person name="Castelle C.J."/>
            <person name="Singh A."/>
            <person name="Wilkins M.J."/>
            <person name="Williams K.H."/>
            <person name="Banfield J.F."/>
        </authorList>
    </citation>
    <scope>NUCLEOTIDE SEQUENCE [LARGE SCALE GENOMIC DNA]</scope>
</reference>